<dbReference type="Proteomes" id="UP000721045">
    <property type="component" value="Unassembled WGS sequence"/>
</dbReference>
<dbReference type="EC" id="2.7.7.7" evidence="3"/>
<evidence type="ECO:0000256" key="4">
    <source>
        <dbReference type="ARBA" id="ARBA00019114"/>
    </source>
</evidence>
<evidence type="ECO:0000256" key="11">
    <source>
        <dbReference type="ARBA" id="ARBA00049244"/>
    </source>
</evidence>
<keyword evidence="5 13" id="KW-0808">Transferase</keyword>
<dbReference type="InterPro" id="IPR040982">
    <property type="entry name" value="DNA_pol3_finger"/>
</dbReference>
<evidence type="ECO:0000256" key="6">
    <source>
        <dbReference type="ARBA" id="ARBA00022695"/>
    </source>
</evidence>
<dbReference type="GO" id="GO:0008408">
    <property type="term" value="F:3'-5' exonuclease activity"/>
    <property type="evidence" value="ECO:0007669"/>
    <property type="project" value="InterPro"/>
</dbReference>
<evidence type="ECO:0000256" key="2">
    <source>
        <dbReference type="ARBA" id="ARBA00009496"/>
    </source>
</evidence>
<dbReference type="Gene3D" id="3.20.20.140">
    <property type="entry name" value="Metal-dependent hydrolases"/>
    <property type="match status" value="1"/>
</dbReference>
<protein>
    <recommendedName>
        <fullName evidence="4">DNA polymerase III subunit alpha</fullName>
        <ecNumber evidence="3">2.7.7.7</ecNumber>
    </recommendedName>
</protein>
<comment type="function">
    <text evidence="9">DNA polymerase III is a complex, multichain enzyme responsible for most of the replicative synthesis in bacteria. This DNA polymerase also exhibits 3' to 5' exonuclease activity. The alpha chain is the DNA polymerase.</text>
</comment>
<dbReference type="EMBL" id="JABZYP010000008">
    <property type="protein sequence ID" value="MBF1712752.1"/>
    <property type="molecule type" value="Genomic_DNA"/>
</dbReference>
<dbReference type="Pfam" id="PF07733">
    <property type="entry name" value="DNA_pol3_alpha"/>
    <property type="match status" value="1"/>
</dbReference>
<organism evidence="13 14">
    <name type="scientific">Streptococcus intermedius</name>
    <dbReference type="NCBI Taxonomy" id="1338"/>
    <lineage>
        <taxon>Bacteria</taxon>
        <taxon>Bacillati</taxon>
        <taxon>Bacillota</taxon>
        <taxon>Bacilli</taxon>
        <taxon>Lactobacillales</taxon>
        <taxon>Streptococcaceae</taxon>
        <taxon>Streptococcus</taxon>
        <taxon>Streptococcus anginosus group</taxon>
    </lineage>
</organism>
<dbReference type="Pfam" id="PF17657">
    <property type="entry name" value="DNA_pol3_finger"/>
    <property type="match status" value="1"/>
</dbReference>
<dbReference type="GO" id="GO:0003676">
    <property type="term" value="F:nucleic acid binding"/>
    <property type="evidence" value="ECO:0007669"/>
    <property type="project" value="InterPro"/>
</dbReference>
<comment type="subunit">
    <text evidence="10">DNA polymerase III contains a core (composed of alpha, epsilon and theta chains) that associates with a tau subunit. This core dimerizes to form the POLIII' complex. PolIII' associates with the gamma complex (composed of gamma, delta, delta', psi and chi chains) and with the beta chain to form the complete DNA polymerase III complex.</text>
</comment>
<dbReference type="InterPro" id="IPR004013">
    <property type="entry name" value="PHP_dom"/>
</dbReference>
<dbReference type="Pfam" id="PF01336">
    <property type="entry name" value="tRNA_anti-codon"/>
    <property type="match status" value="1"/>
</dbReference>
<keyword evidence="7" id="KW-0235">DNA replication</keyword>
<proteinExistence type="inferred from homology"/>
<keyword evidence="8" id="KW-0239">DNA-directed DNA polymerase</keyword>
<dbReference type="Pfam" id="PF14579">
    <property type="entry name" value="HHH_6"/>
    <property type="match status" value="1"/>
</dbReference>
<evidence type="ECO:0000259" key="12">
    <source>
        <dbReference type="SMART" id="SM00481"/>
    </source>
</evidence>
<dbReference type="CDD" id="cd07431">
    <property type="entry name" value="PHP_PolIIIA"/>
    <property type="match status" value="1"/>
</dbReference>
<dbReference type="InterPro" id="IPR004365">
    <property type="entry name" value="NA-bd_OB_tRNA"/>
</dbReference>
<dbReference type="NCBIfam" id="TIGR00594">
    <property type="entry name" value="polc"/>
    <property type="match status" value="1"/>
</dbReference>
<reference evidence="13" key="1">
    <citation type="submission" date="2020-04" db="EMBL/GenBank/DDBJ databases">
        <title>Deep metagenomics examines the oral microbiome during advanced dental caries in children, revealing novel taxa and co-occurrences with host molecules.</title>
        <authorList>
            <person name="Baker J.L."/>
            <person name="Morton J.T."/>
            <person name="Dinis M."/>
            <person name="Alvarez R."/>
            <person name="Tran N.C."/>
            <person name="Knight R."/>
            <person name="Edlund A."/>
        </authorList>
    </citation>
    <scope>NUCLEOTIDE SEQUENCE</scope>
    <source>
        <strain evidence="13">JCVI_23_bin.22</strain>
    </source>
</reference>
<dbReference type="InterPro" id="IPR003141">
    <property type="entry name" value="Pol/His_phosphatase_N"/>
</dbReference>
<dbReference type="InterPro" id="IPR029460">
    <property type="entry name" value="DNAPol_HHH"/>
</dbReference>
<dbReference type="NCBIfam" id="NF005582">
    <property type="entry name" value="PRK07279.1"/>
    <property type="match status" value="1"/>
</dbReference>
<dbReference type="GO" id="GO:0003887">
    <property type="term" value="F:DNA-directed DNA polymerase activity"/>
    <property type="evidence" value="ECO:0007669"/>
    <property type="project" value="UniProtKB-KW"/>
</dbReference>
<dbReference type="Gene3D" id="1.10.10.1600">
    <property type="entry name" value="Bacterial DNA polymerase III alpha subunit, thumb domain"/>
    <property type="match status" value="1"/>
</dbReference>
<evidence type="ECO:0000256" key="8">
    <source>
        <dbReference type="ARBA" id="ARBA00022932"/>
    </source>
</evidence>
<dbReference type="GO" id="GO:0005737">
    <property type="term" value="C:cytoplasm"/>
    <property type="evidence" value="ECO:0007669"/>
    <property type="project" value="UniProtKB-SubCell"/>
</dbReference>
<dbReference type="Gene3D" id="2.40.50.140">
    <property type="entry name" value="Nucleic acid-binding proteins"/>
    <property type="match status" value="1"/>
</dbReference>
<comment type="similarity">
    <text evidence="2">Belongs to the DNA polymerase type-C family. DnaE subfamily.</text>
</comment>
<dbReference type="GO" id="GO:0006260">
    <property type="term" value="P:DNA replication"/>
    <property type="evidence" value="ECO:0007669"/>
    <property type="project" value="UniProtKB-KW"/>
</dbReference>
<accession>A0A930RCJ8</accession>
<dbReference type="SMART" id="SM00481">
    <property type="entry name" value="POLIIIAc"/>
    <property type="match status" value="1"/>
</dbReference>
<evidence type="ECO:0000256" key="10">
    <source>
        <dbReference type="ARBA" id="ARBA00026073"/>
    </source>
</evidence>
<keyword evidence="6 13" id="KW-0548">Nucleotidyltransferase</keyword>
<evidence type="ECO:0000256" key="1">
    <source>
        <dbReference type="ARBA" id="ARBA00004496"/>
    </source>
</evidence>
<dbReference type="InterPro" id="IPR011708">
    <property type="entry name" value="DNA_pol3_alpha_NTPase_dom"/>
</dbReference>
<gene>
    <name evidence="13" type="ORF">HXO88_03300</name>
</gene>
<dbReference type="InterPro" id="IPR004805">
    <property type="entry name" value="DnaE2/DnaE/PolC"/>
</dbReference>
<dbReference type="InterPro" id="IPR041931">
    <property type="entry name" value="DNA_pol3_alpha_thumb_dom"/>
</dbReference>
<dbReference type="InterPro" id="IPR016195">
    <property type="entry name" value="Pol/histidinol_Pase-like"/>
</dbReference>
<evidence type="ECO:0000256" key="7">
    <source>
        <dbReference type="ARBA" id="ARBA00022705"/>
    </source>
</evidence>
<evidence type="ECO:0000313" key="13">
    <source>
        <dbReference type="EMBL" id="MBF1712752.1"/>
    </source>
</evidence>
<dbReference type="Pfam" id="PF02811">
    <property type="entry name" value="PHP"/>
    <property type="match status" value="1"/>
</dbReference>
<dbReference type="PANTHER" id="PTHR32294">
    <property type="entry name" value="DNA POLYMERASE III SUBUNIT ALPHA"/>
    <property type="match status" value="1"/>
</dbReference>
<dbReference type="AlphaFoldDB" id="A0A930RCJ8"/>
<dbReference type="SUPFAM" id="SSF89550">
    <property type="entry name" value="PHP domain-like"/>
    <property type="match status" value="1"/>
</dbReference>
<evidence type="ECO:0000313" key="14">
    <source>
        <dbReference type="Proteomes" id="UP000721045"/>
    </source>
</evidence>
<dbReference type="PANTHER" id="PTHR32294:SF0">
    <property type="entry name" value="DNA POLYMERASE III SUBUNIT ALPHA"/>
    <property type="match status" value="1"/>
</dbReference>
<evidence type="ECO:0000256" key="9">
    <source>
        <dbReference type="ARBA" id="ARBA00025611"/>
    </source>
</evidence>
<sequence length="1033" mass="119256">MIAQLDTKTVYTFMDSLISIKKYVKTAKNLGYQALGMMDIDNLYGAYHFMEIATEQGIQPLLGVEMTLEYVDVPLNLRFLALDSQGYRNLMKLSTLKMIGKRKWEEFQHLLEGVAIIVPVFEGIEALDLGREFYIGVFPDTPKQVFHHTTVPLHTVRYFDTGDLETLQMLCAIRENSSLREVRNLPTHEYFLSLEQFTQAFQENFPESLDNLEQLVSNIHYEINTELKLPRFNPERLAVEELREKAETGLERKGLGTSIYKERLEQELSVIHQMGFDDYFLIVWDLLRFGRSQGYYMGMGRGSAVGSLVAYALDITGIDPVEKNLLFERFLNVERYTMPDIDIDIPDVYRPEFIRYVRDRYGTMHAAQIVTYSTFGAKQAIRDVFKRYGVPEYELTNITRKISFRDSLTSAYEKNISFRQVINSKLEYQKAFEIAKKIEGNPRQTSIHAAGVVMSDNDLTDHIPLKYGEDMYITQYDAHGVESNGLLKMDFLGLRNLTFVQRMKEAVLEKYGVDINIAKIDLEDTITLQLFAAGRTKGIFQFEQAGAINLLKRVQPVQFEEIVATTSLNRPGASDYIDNFVKRKHDQEKVEMLDPTLEDILLPTYGIMLYQEQVMQVAQRFGGFSLGKADVLRRAMGKKNAAEMHKMEAEFIAGARKFGHSETKAKEVFAVMEKFAGYGFNRSHAYAYSALAFQLAYFKAHYPDIFFDIMLNYSSSDYITDALEFGFQIASLNINNIPYRDKFQDKHIYLGLKNIKGLPRDVAYWIIENRPFSNVEDFILKLPTQYHKVQLLTPLVEVGLFDIFEKNRQKILQNLPNLFVFANELGSLFADTSYSWIDGEDYTEAEKFELEKKIIGVGLSEHPLVKFTKAADHAFIPIQDLVENSLATILVEILSIRTIRTKTGENMAFLQVSDAKRKMEVTVFPDVFKQFSKGLHEKGFYYLTGRVKKREDRLQMILNGLQEVVTERFWIQVEDHGYDAAISDILQQFRGDIPVVIRYENERKTVAIPQYRVQKSEKLQEELKKITMKTIYQ</sequence>
<feature type="domain" description="Polymerase/histidinol phosphatase N-terminal" evidence="12">
    <location>
        <begin position="3"/>
        <end position="70"/>
    </location>
</feature>
<dbReference type="CDD" id="cd04485">
    <property type="entry name" value="DnaE_OBF"/>
    <property type="match status" value="1"/>
</dbReference>
<comment type="caution">
    <text evidence="13">The sequence shown here is derived from an EMBL/GenBank/DDBJ whole genome shotgun (WGS) entry which is preliminary data.</text>
</comment>
<comment type="subcellular location">
    <subcellularLocation>
        <location evidence="1">Cytoplasm</location>
    </subcellularLocation>
</comment>
<evidence type="ECO:0000256" key="3">
    <source>
        <dbReference type="ARBA" id="ARBA00012417"/>
    </source>
</evidence>
<evidence type="ECO:0000256" key="5">
    <source>
        <dbReference type="ARBA" id="ARBA00022679"/>
    </source>
</evidence>
<dbReference type="InterPro" id="IPR012340">
    <property type="entry name" value="NA-bd_OB-fold"/>
</dbReference>
<name>A0A930RCJ8_STRIT</name>
<comment type="catalytic activity">
    <reaction evidence="11">
        <text>DNA(n) + a 2'-deoxyribonucleoside 5'-triphosphate = DNA(n+1) + diphosphate</text>
        <dbReference type="Rhea" id="RHEA:22508"/>
        <dbReference type="Rhea" id="RHEA-COMP:17339"/>
        <dbReference type="Rhea" id="RHEA-COMP:17340"/>
        <dbReference type="ChEBI" id="CHEBI:33019"/>
        <dbReference type="ChEBI" id="CHEBI:61560"/>
        <dbReference type="ChEBI" id="CHEBI:173112"/>
        <dbReference type="EC" id="2.7.7.7"/>
    </reaction>
</comment>